<feature type="region of interest" description="Disordered" evidence="1">
    <location>
        <begin position="275"/>
        <end position="306"/>
    </location>
</feature>
<organism evidence="2 3">
    <name type="scientific">Roridomyces roridus</name>
    <dbReference type="NCBI Taxonomy" id="1738132"/>
    <lineage>
        <taxon>Eukaryota</taxon>
        <taxon>Fungi</taxon>
        <taxon>Dikarya</taxon>
        <taxon>Basidiomycota</taxon>
        <taxon>Agaricomycotina</taxon>
        <taxon>Agaricomycetes</taxon>
        <taxon>Agaricomycetidae</taxon>
        <taxon>Agaricales</taxon>
        <taxon>Marasmiineae</taxon>
        <taxon>Mycenaceae</taxon>
        <taxon>Roridomyces</taxon>
    </lineage>
</organism>
<sequence>MHSTHSTRGFNRFANSAPSTPLPPDRDIMEGLRPTALQTIAVPTGPSSAKPIEISNLQTIGSYNWTGAKSPTIIVPGSPPEWQNKATPYQVPADVGIFFIDQNGFRMPTAILLPLILAVEKMHENEGNPAAFDWAAEQLDIITDRNGLRKLMRWIDGANLNGGPDAAPPKEFRIDLQLAGRTVLFNRWEKRTRENYSGFSYGFNFEKASTEPAPGCEDSTGHHRIVKYDLNGLKMAVRFEVDACIPLPLTSTTKGSSSSSVDALADSLAGIAIASSKSQPPPSASTTRHGLTIKDGPCPGTPTIPHSSLVELTTRAERRAAEFDWNEAYPQLFFSQTPHHFLGVHNRGRGGFGSNSDGMGLEFKDVERGLQPNLRKLRAALDVIREVVVKHGRRGRLTLVCRAGRLQVYERVSQASCLPEDVMARFES</sequence>
<accession>A0AAD7CCD9</accession>
<feature type="compositionally biased region" description="Polar residues" evidence="1">
    <location>
        <begin position="1"/>
        <end position="19"/>
    </location>
</feature>
<dbReference type="EMBL" id="JARKIF010000003">
    <property type="protein sequence ID" value="KAJ7644789.1"/>
    <property type="molecule type" value="Genomic_DNA"/>
</dbReference>
<gene>
    <name evidence="2" type="ORF">FB45DRAFT_898670</name>
</gene>
<feature type="region of interest" description="Disordered" evidence="1">
    <location>
        <begin position="1"/>
        <end position="26"/>
    </location>
</feature>
<dbReference type="PANTHER" id="PTHR35179:SF2">
    <property type="entry name" value="START DOMAIN-CONTAINING PROTEIN"/>
    <property type="match status" value="1"/>
</dbReference>
<dbReference type="PANTHER" id="PTHR35179">
    <property type="entry name" value="PROTEIN CBG02620"/>
    <property type="match status" value="1"/>
</dbReference>
<comment type="caution">
    <text evidence="2">The sequence shown here is derived from an EMBL/GenBank/DDBJ whole genome shotgun (WGS) entry which is preliminary data.</text>
</comment>
<dbReference type="Proteomes" id="UP001221142">
    <property type="component" value="Unassembled WGS sequence"/>
</dbReference>
<keyword evidence="3" id="KW-1185">Reference proteome</keyword>
<name>A0AAD7CCD9_9AGAR</name>
<evidence type="ECO:0008006" key="4">
    <source>
        <dbReference type="Google" id="ProtNLM"/>
    </source>
</evidence>
<reference evidence="2" key="1">
    <citation type="submission" date="2023-03" db="EMBL/GenBank/DDBJ databases">
        <title>Massive genome expansion in bonnet fungi (Mycena s.s.) driven by repeated elements and novel gene families across ecological guilds.</title>
        <authorList>
            <consortium name="Lawrence Berkeley National Laboratory"/>
            <person name="Harder C.B."/>
            <person name="Miyauchi S."/>
            <person name="Viragh M."/>
            <person name="Kuo A."/>
            <person name="Thoen E."/>
            <person name="Andreopoulos B."/>
            <person name="Lu D."/>
            <person name="Skrede I."/>
            <person name="Drula E."/>
            <person name="Henrissat B."/>
            <person name="Morin E."/>
            <person name="Kohler A."/>
            <person name="Barry K."/>
            <person name="LaButti K."/>
            <person name="Morin E."/>
            <person name="Salamov A."/>
            <person name="Lipzen A."/>
            <person name="Mereny Z."/>
            <person name="Hegedus B."/>
            <person name="Baldrian P."/>
            <person name="Stursova M."/>
            <person name="Weitz H."/>
            <person name="Taylor A."/>
            <person name="Grigoriev I.V."/>
            <person name="Nagy L.G."/>
            <person name="Martin F."/>
            <person name="Kauserud H."/>
        </authorList>
    </citation>
    <scope>NUCLEOTIDE SEQUENCE</scope>
    <source>
        <strain evidence="2">9284</strain>
    </source>
</reference>
<evidence type="ECO:0000313" key="3">
    <source>
        <dbReference type="Proteomes" id="UP001221142"/>
    </source>
</evidence>
<evidence type="ECO:0000313" key="2">
    <source>
        <dbReference type="EMBL" id="KAJ7644789.1"/>
    </source>
</evidence>
<proteinExistence type="predicted"/>
<evidence type="ECO:0000256" key="1">
    <source>
        <dbReference type="SAM" id="MobiDB-lite"/>
    </source>
</evidence>
<dbReference type="AlphaFoldDB" id="A0AAD7CCD9"/>
<protein>
    <recommendedName>
        <fullName evidence="4">Geranylgeranyl pyrophosphate synthetase</fullName>
    </recommendedName>
</protein>